<dbReference type="Proteomes" id="UP000521943">
    <property type="component" value="Unassembled WGS sequence"/>
</dbReference>
<keyword evidence="3" id="KW-1185">Reference proteome</keyword>
<evidence type="ECO:0000313" key="2">
    <source>
        <dbReference type="EMBL" id="KAF6742488.1"/>
    </source>
</evidence>
<name>A0A8H6LSU3_9AGAR</name>
<comment type="caution">
    <text evidence="2">The sequence shown here is derived from an EMBL/GenBank/DDBJ whole genome shotgun (WGS) entry which is preliminary data.</text>
</comment>
<sequence length="366" mass="39435">MATKSRSLTALELPALPSSILDELKSQEDAMIGILMANARRPNPNKCSNCVKANLLCPGRTEAIGCIYCRKSNKAMIQCTWVRPGFEALPVLREESENEIDDHQRKSPLSDMFPSASGHADASGSNDRARTASSDQVDEGYELVPRTQTTQGNASASCAESATEGDDQSWVQIKNSDIDGLRAELRHQDSANAGYTNMVHPDAFATTHSTLLPALDGFQTTGNLPPPSTPYQIGEWDFSYLLPALAYYQQSPAMTQGAMLYQTVPMEHATAQGRSANVWPPPTQNLPSMSLDGTTTASPYGHQLQGGVPGASYVQGNGTMDFGSSGPLRENSNVETGTAEAYESLWTNYDLCDDGSWVHRGGAYAL</sequence>
<protein>
    <submittedName>
        <fullName evidence="2">Uncharacterized protein</fullName>
    </submittedName>
</protein>
<feature type="compositionally biased region" description="Polar residues" evidence="1">
    <location>
        <begin position="146"/>
        <end position="160"/>
    </location>
</feature>
<feature type="region of interest" description="Disordered" evidence="1">
    <location>
        <begin position="97"/>
        <end position="169"/>
    </location>
</feature>
<proteinExistence type="predicted"/>
<evidence type="ECO:0000313" key="3">
    <source>
        <dbReference type="Proteomes" id="UP000521943"/>
    </source>
</evidence>
<reference evidence="2 3" key="1">
    <citation type="submission" date="2020-07" db="EMBL/GenBank/DDBJ databases">
        <title>Comparative genomics of pyrophilous fungi reveals a link between fire events and developmental genes.</title>
        <authorList>
            <consortium name="DOE Joint Genome Institute"/>
            <person name="Steindorff A.S."/>
            <person name="Carver A."/>
            <person name="Calhoun S."/>
            <person name="Stillman K."/>
            <person name="Liu H."/>
            <person name="Lipzen A."/>
            <person name="Pangilinan J."/>
            <person name="Labutti K."/>
            <person name="Bruns T.D."/>
            <person name="Grigoriev I.V."/>
        </authorList>
    </citation>
    <scope>NUCLEOTIDE SEQUENCE [LARGE SCALE GENOMIC DNA]</scope>
    <source>
        <strain evidence="2 3">CBS 144469</strain>
    </source>
</reference>
<dbReference type="EMBL" id="JACGCI010000182">
    <property type="protein sequence ID" value="KAF6742488.1"/>
    <property type="molecule type" value="Genomic_DNA"/>
</dbReference>
<evidence type="ECO:0000256" key="1">
    <source>
        <dbReference type="SAM" id="MobiDB-lite"/>
    </source>
</evidence>
<accession>A0A8H6LSU3</accession>
<feature type="compositionally biased region" description="Polar residues" evidence="1">
    <location>
        <begin position="123"/>
        <end position="135"/>
    </location>
</feature>
<organism evidence="2 3">
    <name type="scientific">Ephemerocybe angulata</name>
    <dbReference type="NCBI Taxonomy" id="980116"/>
    <lineage>
        <taxon>Eukaryota</taxon>
        <taxon>Fungi</taxon>
        <taxon>Dikarya</taxon>
        <taxon>Basidiomycota</taxon>
        <taxon>Agaricomycotina</taxon>
        <taxon>Agaricomycetes</taxon>
        <taxon>Agaricomycetidae</taxon>
        <taxon>Agaricales</taxon>
        <taxon>Agaricineae</taxon>
        <taxon>Psathyrellaceae</taxon>
        <taxon>Ephemerocybe</taxon>
    </lineage>
</organism>
<gene>
    <name evidence="2" type="ORF">DFP72DRAFT_860422</name>
</gene>
<dbReference type="AlphaFoldDB" id="A0A8H6LSU3"/>